<dbReference type="AlphaFoldDB" id="A0A834XE12"/>
<evidence type="ECO:0000259" key="3">
    <source>
        <dbReference type="Pfam" id="PF21647"/>
    </source>
</evidence>
<dbReference type="Pfam" id="PF06075">
    <property type="entry name" value="DUF936"/>
    <property type="match status" value="1"/>
</dbReference>
<dbReference type="PANTHER" id="PTHR31928">
    <property type="entry name" value="EXPRESSED PROTEIN"/>
    <property type="match status" value="1"/>
</dbReference>
<dbReference type="Proteomes" id="UP000634136">
    <property type="component" value="Unassembled WGS sequence"/>
</dbReference>
<dbReference type="Pfam" id="PF21647">
    <property type="entry name" value="DUF6857"/>
    <property type="match status" value="2"/>
</dbReference>
<evidence type="ECO:0000256" key="1">
    <source>
        <dbReference type="SAM" id="MobiDB-lite"/>
    </source>
</evidence>
<feature type="domain" description="DUF6857" evidence="3">
    <location>
        <begin position="394"/>
        <end position="540"/>
    </location>
</feature>
<feature type="region of interest" description="Disordered" evidence="1">
    <location>
        <begin position="161"/>
        <end position="235"/>
    </location>
</feature>
<proteinExistence type="predicted"/>
<sequence length="544" mass="60227">MNSGIKVLGEHRSVLLQVISIVPALTGSELWPNQGFFIKVSDSSHSTYASLSKQDNELILNNKLQLGQFFYVEKMEEEVGTQVPTLVGVRPLPGRHPFVGYPKDLMQILDPSEGPVQSESSEEGVKENPSLRKKVVIKEEKGGVQSRYMQGGLTSMVKMNNGLDGNGGSKGNDLENNNNNNNGGGKKVGSAKRQQQEIKGKVPPLIPTRNRPEMHSAKPETAQSNIQESTMMPSKSTYNKSSFIKQENLNLKIFSNSKDKGYSSETIPWSSLPRSFLKPGKVRCILILTCPQSKHSLTRSSNISNQGMLRRKHLASLVALEAQREASSAATLIKCLSMFSTLCSSAASENNHPTLNNFFTLQQLMDQRNTTTTATPLKDKSLLHFYNFPSQAKTGKKTTSIPTKKTTSKSPPKPPTELTETEKLEWAKGDGLKDTRELTQILTNETRSWFLKYLEKTLDSGLSSMGTQEKKDKDKDKDSSTKDIALILSNLKNAKEWLDKVRSTLGSESEEEDMVETVERLKQKVYSCLLVHVGSAASALEKRA</sequence>
<dbReference type="InterPro" id="IPR049172">
    <property type="entry name" value="DUF6857_pln"/>
</dbReference>
<keyword evidence="5" id="KW-1185">Reference proteome</keyword>
<dbReference type="InterPro" id="IPR010341">
    <property type="entry name" value="DUF936_pln"/>
</dbReference>
<accession>A0A834XE12</accession>
<organism evidence="4 5">
    <name type="scientific">Senna tora</name>
    <dbReference type="NCBI Taxonomy" id="362788"/>
    <lineage>
        <taxon>Eukaryota</taxon>
        <taxon>Viridiplantae</taxon>
        <taxon>Streptophyta</taxon>
        <taxon>Embryophyta</taxon>
        <taxon>Tracheophyta</taxon>
        <taxon>Spermatophyta</taxon>
        <taxon>Magnoliopsida</taxon>
        <taxon>eudicotyledons</taxon>
        <taxon>Gunneridae</taxon>
        <taxon>Pentapetalae</taxon>
        <taxon>rosids</taxon>
        <taxon>fabids</taxon>
        <taxon>Fabales</taxon>
        <taxon>Fabaceae</taxon>
        <taxon>Caesalpinioideae</taxon>
        <taxon>Cassia clade</taxon>
        <taxon>Senna</taxon>
    </lineage>
</organism>
<feature type="compositionally biased region" description="Polar residues" evidence="1">
    <location>
        <begin position="221"/>
        <end position="235"/>
    </location>
</feature>
<dbReference type="EMBL" id="JAAIUW010000001">
    <property type="protein sequence ID" value="KAF7843638.1"/>
    <property type="molecule type" value="Genomic_DNA"/>
</dbReference>
<protein>
    <submittedName>
        <fullName evidence="4">Uncharacterized protein</fullName>
    </submittedName>
</protein>
<reference evidence="4" key="1">
    <citation type="submission" date="2020-09" db="EMBL/GenBank/DDBJ databases">
        <title>Genome-Enabled Discovery of Anthraquinone Biosynthesis in Senna tora.</title>
        <authorList>
            <person name="Kang S.-H."/>
            <person name="Pandey R.P."/>
            <person name="Lee C.-M."/>
            <person name="Sim J.-S."/>
            <person name="Jeong J.-T."/>
            <person name="Choi B.-S."/>
            <person name="Jung M."/>
            <person name="Ginzburg D."/>
            <person name="Zhao K."/>
            <person name="Won S.Y."/>
            <person name="Oh T.-J."/>
            <person name="Yu Y."/>
            <person name="Kim N.-H."/>
            <person name="Lee O.R."/>
            <person name="Lee T.-H."/>
            <person name="Bashyal P."/>
            <person name="Kim T.-S."/>
            <person name="Lee W.-H."/>
            <person name="Kawkins C."/>
            <person name="Kim C.-K."/>
            <person name="Kim J.S."/>
            <person name="Ahn B.O."/>
            <person name="Rhee S.Y."/>
            <person name="Sohng J.K."/>
        </authorList>
    </citation>
    <scope>NUCLEOTIDE SEQUENCE</scope>
    <source>
        <tissue evidence="4">Leaf</tissue>
    </source>
</reference>
<dbReference type="OrthoDB" id="773154at2759"/>
<evidence type="ECO:0000259" key="2">
    <source>
        <dbReference type="Pfam" id="PF06075"/>
    </source>
</evidence>
<name>A0A834XE12_9FABA</name>
<comment type="caution">
    <text evidence="4">The sequence shown here is derived from an EMBL/GenBank/DDBJ whole genome shotgun (WGS) entry which is preliminary data.</text>
</comment>
<feature type="region of interest" description="Disordered" evidence="1">
    <location>
        <begin position="111"/>
        <end position="130"/>
    </location>
</feature>
<feature type="region of interest" description="Disordered" evidence="1">
    <location>
        <begin position="393"/>
        <end position="418"/>
    </location>
</feature>
<gene>
    <name evidence="4" type="ORF">G2W53_000543</name>
</gene>
<dbReference type="PANTHER" id="PTHR31928:SF2">
    <property type="entry name" value="EXPRESSED PROTEIN"/>
    <property type="match status" value="1"/>
</dbReference>
<evidence type="ECO:0000313" key="4">
    <source>
        <dbReference type="EMBL" id="KAF7843638.1"/>
    </source>
</evidence>
<feature type="compositionally biased region" description="Low complexity" evidence="1">
    <location>
        <begin position="397"/>
        <end position="410"/>
    </location>
</feature>
<feature type="domain" description="DUF936" evidence="2">
    <location>
        <begin position="1"/>
        <end position="106"/>
    </location>
</feature>
<feature type="domain" description="DUF6857" evidence="3">
    <location>
        <begin position="306"/>
        <end position="373"/>
    </location>
</feature>
<dbReference type="InterPro" id="IPR048297">
    <property type="entry name" value="DUF936_dom_pln"/>
</dbReference>
<evidence type="ECO:0000313" key="5">
    <source>
        <dbReference type="Proteomes" id="UP000634136"/>
    </source>
</evidence>